<evidence type="ECO:0000313" key="12">
    <source>
        <dbReference type="RefSeq" id="XP_006822772.1"/>
    </source>
</evidence>
<evidence type="ECO:0000256" key="5">
    <source>
        <dbReference type="ARBA" id="ARBA00022692"/>
    </source>
</evidence>
<accession>A0ABM0MRY1</accession>
<keyword evidence="5" id="KW-0812">Transmembrane</keyword>
<evidence type="ECO:0000256" key="9">
    <source>
        <dbReference type="ARBA" id="ARBA00023136"/>
    </source>
</evidence>
<dbReference type="InterPro" id="IPR002659">
    <property type="entry name" value="Glyco_trans_31"/>
</dbReference>
<evidence type="ECO:0000256" key="8">
    <source>
        <dbReference type="ARBA" id="ARBA00023034"/>
    </source>
</evidence>
<keyword evidence="9" id="KW-0472">Membrane</keyword>
<evidence type="ECO:0000256" key="1">
    <source>
        <dbReference type="ARBA" id="ARBA00004323"/>
    </source>
</evidence>
<evidence type="ECO:0000313" key="11">
    <source>
        <dbReference type="Proteomes" id="UP000694865"/>
    </source>
</evidence>
<keyword evidence="3" id="KW-0328">Glycosyltransferase</keyword>
<keyword evidence="4" id="KW-0808">Transferase</keyword>
<organism evidence="11 12">
    <name type="scientific">Saccoglossus kowalevskii</name>
    <name type="common">Acorn worm</name>
    <dbReference type="NCBI Taxonomy" id="10224"/>
    <lineage>
        <taxon>Eukaryota</taxon>
        <taxon>Metazoa</taxon>
        <taxon>Hemichordata</taxon>
        <taxon>Enteropneusta</taxon>
        <taxon>Harrimaniidae</taxon>
        <taxon>Saccoglossus</taxon>
    </lineage>
</organism>
<protein>
    <submittedName>
        <fullName evidence="12">Uncharacterized protein LOC102806376</fullName>
    </submittedName>
</protein>
<evidence type="ECO:0000256" key="3">
    <source>
        <dbReference type="ARBA" id="ARBA00022676"/>
    </source>
</evidence>
<keyword evidence="10" id="KW-0732">Signal</keyword>
<dbReference type="Pfam" id="PF01762">
    <property type="entry name" value="Galactosyl_T"/>
    <property type="match status" value="7"/>
</dbReference>
<sequence length="2089" mass="238979">MRKSKRLRSGIWTLSVLLLLVFVNAMILFRSANEGDSSQVLENIVAKVGGPEQQTLIVSPRRSSSIHRTHRHGLRSWIDVNMNHSNTEHVTPLKAPRTTYVEFYITQSEKCRSRNFVTGVVLITSASENCQNRDAIRETWMKALMKDNDAIVVLFLVSVTKQEEQLHTLDIECSKYQDMIVIVREVHESSNVGSVLYWTSMYCPESRYMLKVDDSTMIIPTNLLRTLGRSPGNNLAAGKLVVDSKPIRDQRYSSYVPKSSWSGEIYPPYLQSPSYLLSRDIVSKLLTAYTEAPDFPVEDVLLGIHLNRLRITPVDYADMDIHGLKRQYCHLITTSLSGNYLPGDLLFTWNRIMTAKDLPCVNTTNEERALLDGMLITDPHSNVCFNSDDVNEQTGEVFLLILVNTLDDDGKWRRQTIRDTYGKVKRVDDKTVVTLFVSQSDSAQRMYDSGIINSEDELVVLGKYDGSKVRRTVGLLWSKYYCPTASYVMVVDDDVIVNVRNTVRYLSSVTSNSFAMIGSDMKNEKSRFNGTFILSGQLINKFVFPAVNISSYCGNTAFIEKAIRSTNVRTVIHDDIDNGGRVRHLCDLDKLIASSGFYDNMAQYLSGLRLWLDYLECGNSFNNLTNRNFEYLLQHEDMCKRFGENTRSLTVLIGILSSPGHFIQRLAIRQTWGKISSRNDNTFIKRVFLLGRSNSESIQNKIISENSKYRDIIQQDFVEHYRNLTYKTIMLLEWASNYCSSADYVIKIDDDVFLNTDNMIRFLALSPRKLFYFGDTRIDTQPIRDHHSKWFTPEEAWPAELYPPYNNGPAYVMSIDVVNAVYRESKHYRVFPWEDVYIGNITNDLGVGSFPHHGFDNSNNVFRDACSLSVGLTSHSFTPTMLYKFWSEMKSCEKSPQTCCYRQPEFMRRAPSLSQSRYAVQHFDPLKHLPQLCNHSNDEHNIHLLILVASSCQKYDMRRYARLTWANVDSIKGRRVATFFVVGSPCSSSSMETFIKNEIFMHRDIIQVNVKDKTSKQYLNFKMLLSLQMMSHFCACASHVMIVNDDVFVNVPDLLTFLAKHGDNDLNLKGGRFCYDENCTCSRGNRDVNYLRRLKSSISDEEDDETLESGQKGTIQISKVDSTIILLSNKTVASVSENLRKYSGKITNIQIERIVEKIGKTIDVHTGFDVKGNTAAVEARGGSSCWLHRTLASASFQYAPNMGMVARNMHNGEHFRCDRNEYNPDNVTAYDCDRQIYVRSDGKTTTLHLRQNKHSESKNPRASFFINHPEVCQFSNGKRKDVFLLIMVTTLSYEEEYRTATRVTWASTSKKSNNNVEVLFFLGVPANTADQIAILREDSLNGDIIQGNFIDNFHNQTTKTLALIEWVSTFCAGARYVLKTRSDMFVNVRKLVEYLSLPYRNLQNGLALGRLLVHMTPVRNEKHLFYTSYDTYPNTTFPPYLGATSYIMSRDVVQKVDQMSRKSAMFPWEDVFMGMMLTKTGITMRDHSYFAGGSILDDLSTCETQLYFSWRMKTPFSIYAYHLQIMNADLDDCPSEQRITEQDLTFIQLPDKKVVNCDNDVIFLVISEGSSFSRRRAIRETWGQYYEKVESRNMATVFLLGKKNSRDVEMEVKAESRDFGDILQGDFIETYRNLVLKTIMGLKWINEYCLGVNYVVKIDDDVYANVKLLMTSLEQIDRVNIYRGFTYRGMMPLRDSSNKNSVSKEVWPDRPFPPYNAGPMYVLSKDVANRVYKAAFDAPLLANEDVFIGTVIQNIGLLPQSETRIDISGDQHSACQLNGLVARHHASSDEMYRFWYQQNKNILCDSHQKFTKFETFKPKSYVDTTIVRYVDDSHVAQNCSPETIILIITRSAPNNFRVRTLIRKVVAQTTVLRAIRVIFFVTKSASVSAQVNDDVTQESSQHGDIVFVDLVDNIEHSTQILVSELQWSSAFCKNMQYVLYSDDSIFVNYLAIFEYLRASNRSNLASGYVQSNIVPDREPSSDVYTPVDLYPDNAFPVFIQGPPYLFSFDVVKKLSHTTKSTPIFIWPQVYVGQLLEQLGIEPEHNPGFDVTGQIRTTHKCSLSSLLTSNFFTTRQLEIAWKGIAQCKQL</sequence>
<feature type="chain" id="PRO_5046844344" evidence="10">
    <location>
        <begin position="26"/>
        <end position="2089"/>
    </location>
</feature>
<reference evidence="12" key="1">
    <citation type="submission" date="2025-08" db="UniProtKB">
        <authorList>
            <consortium name="RefSeq"/>
        </authorList>
    </citation>
    <scope>IDENTIFICATION</scope>
    <source>
        <tissue evidence="12">Testes</tissue>
    </source>
</reference>
<name>A0ABM0MRY1_SACKO</name>
<evidence type="ECO:0000256" key="2">
    <source>
        <dbReference type="ARBA" id="ARBA00008661"/>
    </source>
</evidence>
<evidence type="ECO:0000256" key="10">
    <source>
        <dbReference type="SAM" id="SignalP"/>
    </source>
</evidence>
<dbReference type="PANTHER" id="PTHR11214">
    <property type="entry name" value="BETA-1,3-N-ACETYLGLUCOSAMINYLTRANSFERASE"/>
    <property type="match status" value="1"/>
</dbReference>
<evidence type="ECO:0000256" key="7">
    <source>
        <dbReference type="ARBA" id="ARBA00022989"/>
    </source>
</evidence>
<comment type="subcellular location">
    <subcellularLocation>
        <location evidence="1">Golgi apparatus membrane</location>
        <topology evidence="1">Single-pass type II membrane protein</topology>
    </subcellularLocation>
</comment>
<keyword evidence="8" id="KW-0333">Golgi apparatus</keyword>
<feature type="signal peptide" evidence="10">
    <location>
        <begin position="1"/>
        <end position="25"/>
    </location>
</feature>
<keyword evidence="7" id="KW-1133">Transmembrane helix</keyword>
<dbReference type="RefSeq" id="XP_006822772.1">
    <property type="nucleotide sequence ID" value="XM_006822709.1"/>
</dbReference>
<comment type="similarity">
    <text evidence="2">Belongs to the glycosyltransferase 31 family.</text>
</comment>
<evidence type="ECO:0000256" key="4">
    <source>
        <dbReference type="ARBA" id="ARBA00022679"/>
    </source>
</evidence>
<keyword evidence="11" id="KW-1185">Reference proteome</keyword>
<dbReference type="GeneID" id="102806376"/>
<gene>
    <name evidence="12" type="primary">LOC102806376</name>
</gene>
<dbReference type="PANTHER" id="PTHR11214:SF314">
    <property type="entry name" value="HEXOSYLTRANSFERASE"/>
    <property type="match status" value="1"/>
</dbReference>
<keyword evidence="6" id="KW-0735">Signal-anchor</keyword>
<evidence type="ECO:0000256" key="6">
    <source>
        <dbReference type="ARBA" id="ARBA00022968"/>
    </source>
</evidence>
<dbReference type="Gene3D" id="3.90.550.50">
    <property type="match status" value="6"/>
</dbReference>
<dbReference type="Proteomes" id="UP000694865">
    <property type="component" value="Unplaced"/>
</dbReference>
<proteinExistence type="inferred from homology"/>